<dbReference type="PANTHER" id="PTHR13710:SF156">
    <property type="entry name" value="ATP-DEPENDENT DNA HELICASE Q-LIKE 4B"/>
    <property type="match status" value="1"/>
</dbReference>
<dbReference type="PROSITE" id="PS00690">
    <property type="entry name" value="DEAH_ATP_HELICASE"/>
    <property type="match status" value="1"/>
</dbReference>
<accession>K7MT79</accession>
<dbReference type="FunFam" id="3.40.50.300:FF:005039">
    <property type="entry name" value="Protein CBG21674"/>
    <property type="match status" value="1"/>
</dbReference>
<sequence length="75" mass="9085">MELNFDYCKYKLLYVTPEKVARSDNLLRHLDNLHFRELLARIVIDEAHCVSQWGHDFRLDYQVRALVPFKFMQIT</sequence>
<organism evidence="5">
    <name type="scientific">Glycine max</name>
    <name type="common">Soybean</name>
    <name type="synonym">Glycine hispida</name>
    <dbReference type="NCBI Taxonomy" id="3847"/>
    <lineage>
        <taxon>Eukaryota</taxon>
        <taxon>Viridiplantae</taxon>
        <taxon>Streptophyta</taxon>
        <taxon>Embryophyta</taxon>
        <taxon>Tracheophyta</taxon>
        <taxon>Spermatophyta</taxon>
        <taxon>Magnoliopsida</taxon>
        <taxon>eudicotyledons</taxon>
        <taxon>Gunneridae</taxon>
        <taxon>Pentapetalae</taxon>
        <taxon>rosids</taxon>
        <taxon>fabids</taxon>
        <taxon>Fabales</taxon>
        <taxon>Fabaceae</taxon>
        <taxon>Papilionoideae</taxon>
        <taxon>50 kb inversion clade</taxon>
        <taxon>NPAAA clade</taxon>
        <taxon>indigoferoid/millettioid clade</taxon>
        <taxon>Phaseoleae</taxon>
        <taxon>Glycine</taxon>
        <taxon>Glycine subgen. Soja</taxon>
    </lineage>
</organism>
<protein>
    <recommendedName>
        <fullName evidence="7">Helicase ATP-binding domain-containing protein</fullName>
    </recommendedName>
</protein>
<evidence type="ECO:0000256" key="3">
    <source>
        <dbReference type="ARBA" id="ARBA00023125"/>
    </source>
</evidence>
<reference evidence="5" key="2">
    <citation type="submission" date="2018-02" db="UniProtKB">
        <authorList>
            <consortium name="EnsemblPlants"/>
        </authorList>
    </citation>
    <scope>IDENTIFICATION</scope>
    <source>
        <strain evidence="5">Williams 82</strain>
    </source>
</reference>
<gene>
    <name evidence="4" type="ORF">GLYMA_18G186600</name>
</gene>
<keyword evidence="6" id="KW-1185">Reference proteome</keyword>
<reference evidence="4" key="3">
    <citation type="submission" date="2018-07" db="EMBL/GenBank/DDBJ databases">
        <title>WGS assembly of Glycine max.</title>
        <authorList>
            <person name="Schmutz J."/>
            <person name="Cannon S."/>
            <person name="Schlueter J."/>
            <person name="Ma J."/>
            <person name="Mitros T."/>
            <person name="Nelson W."/>
            <person name="Hyten D."/>
            <person name="Song Q."/>
            <person name="Thelen J."/>
            <person name="Cheng J."/>
            <person name="Xu D."/>
            <person name="Hellsten U."/>
            <person name="May G."/>
            <person name="Yu Y."/>
            <person name="Sakurai T."/>
            <person name="Umezawa T."/>
            <person name="Bhattacharyya M."/>
            <person name="Sandhu D."/>
            <person name="Valliyodan B."/>
            <person name="Lindquist E."/>
            <person name="Peto M."/>
            <person name="Grant D."/>
            <person name="Shu S."/>
            <person name="Goodstein D."/>
            <person name="Barry K."/>
            <person name="Futrell-Griggs M."/>
            <person name="Abernathy B."/>
            <person name="Du J."/>
            <person name="Tian Z."/>
            <person name="Zhu L."/>
            <person name="Gill N."/>
            <person name="Joshi T."/>
            <person name="Libault M."/>
            <person name="Sethuraman A."/>
            <person name="Zhang X."/>
            <person name="Shinozaki K."/>
            <person name="Nguyen H."/>
            <person name="Wing R."/>
            <person name="Cregan P."/>
            <person name="Specht J."/>
            <person name="Grimwood J."/>
            <person name="Rokhsar D."/>
            <person name="Stacey G."/>
            <person name="Shoemaker R."/>
            <person name="Jackson S."/>
        </authorList>
    </citation>
    <scope>NUCLEOTIDE SEQUENCE</scope>
    <source>
        <tissue evidence="4">Callus</tissue>
    </source>
</reference>
<dbReference type="PaxDb" id="3847-GLYMA18G40521.1"/>
<proteinExistence type="inferred from homology"/>
<dbReference type="PANTHER" id="PTHR13710">
    <property type="entry name" value="DNA HELICASE RECQ FAMILY MEMBER"/>
    <property type="match status" value="1"/>
</dbReference>
<dbReference type="GO" id="GO:0016787">
    <property type="term" value="F:hydrolase activity"/>
    <property type="evidence" value="ECO:0007669"/>
    <property type="project" value="UniProtKB-KW"/>
</dbReference>
<evidence type="ECO:0000313" key="6">
    <source>
        <dbReference type="Proteomes" id="UP000008827"/>
    </source>
</evidence>
<dbReference type="HOGENOM" id="CLU_2675985_0_0_1"/>
<evidence type="ECO:0000313" key="5">
    <source>
        <dbReference type="EnsemblPlants" id="KRH00028"/>
    </source>
</evidence>
<dbReference type="AlphaFoldDB" id="K7MT79"/>
<evidence type="ECO:0000256" key="1">
    <source>
        <dbReference type="ARBA" id="ARBA00005446"/>
    </source>
</evidence>
<dbReference type="SUPFAM" id="SSF52540">
    <property type="entry name" value="P-loop containing nucleoside triphosphate hydrolases"/>
    <property type="match status" value="1"/>
</dbReference>
<keyword evidence="2" id="KW-0378">Hydrolase</keyword>
<comment type="similarity">
    <text evidence="1">Belongs to the helicase family. RecQ subfamily.</text>
</comment>
<dbReference type="Proteomes" id="UP000008827">
    <property type="component" value="Chromosome 18"/>
</dbReference>
<dbReference type="STRING" id="3847.K7MT79"/>
<dbReference type="Gene3D" id="3.40.50.300">
    <property type="entry name" value="P-loop containing nucleotide triphosphate hydrolases"/>
    <property type="match status" value="1"/>
</dbReference>
<name>K7MT79_SOYBN</name>
<dbReference type="eggNOG" id="KOG0351">
    <property type="taxonomic scope" value="Eukaryota"/>
</dbReference>
<dbReference type="EMBL" id="CM000851">
    <property type="protein sequence ID" value="KRH00028.1"/>
    <property type="molecule type" value="Genomic_DNA"/>
</dbReference>
<keyword evidence="3" id="KW-0238">DNA-binding</keyword>
<dbReference type="GO" id="GO:0003677">
    <property type="term" value="F:DNA binding"/>
    <property type="evidence" value="ECO:0007669"/>
    <property type="project" value="UniProtKB-KW"/>
</dbReference>
<evidence type="ECO:0008006" key="7">
    <source>
        <dbReference type="Google" id="ProtNLM"/>
    </source>
</evidence>
<dbReference type="InterPro" id="IPR027417">
    <property type="entry name" value="P-loop_NTPase"/>
</dbReference>
<dbReference type="Gramene" id="KRH00028">
    <property type="protein sequence ID" value="KRH00028"/>
    <property type="gene ID" value="GLYMA_18G186600"/>
</dbReference>
<dbReference type="InParanoid" id="K7MT79"/>
<evidence type="ECO:0000313" key="4">
    <source>
        <dbReference type="EMBL" id="KRH00028.1"/>
    </source>
</evidence>
<dbReference type="InterPro" id="IPR002464">
    <property type="entry name" value="DNA/RNA_helicase_DEAH_CS"/>
</dbReference>
<reference evidence="4 5" key="1">
    <citation type="journal article" date="2010" name="Nature">
        <title>Genome sequence of the palaeopolyploid soybean.</title>
        <authorList>
            <person name="Schmutz J."/>
            <person name="Cannon S.B."/>
            <person name="Schlueter J."/>
            <person name="Ma J."/>
            <person name="Mitros T."/>
            <person name="Nelson W."/>
            <person name="Hyten D.L."/>
            <person name="Song Q."/>
            <person name="Thelen J.J."/>
            <person name="Cheng J."/>
            <person name="Xu D."/>
            <person name="Hellsten U."/>
            <person name="May G.D."/>
            <person name="Yu Y."/>
            <person name="Sakurai T."/>
            <person name="Umezawa T."/>
            <person name="Bhattacharyya M.K."/>
            <person name="Sandhu D."/>
            <person name="Valliyodan B."/>
            <person name="Lindquist E."/>
            <person name="Peto M."/>
            <person name="Grant D."/>
            <person name="Shu S."/>
            <person name="Goodstein D."/>
            <person name="Barry K."/>
            <person name="Futrell-Griggs M."/>
            <person name="Abernathy B."/>
            <person name="Du J."/>
            <person name="Tian Z."/>
            <person name="Zhu L."/>
            <person name="Gill N."/>
            <person name="Joshi T."/>
            <person name="Libault M."/>
            <person name="Sethuraman A."/>
            <person name="Zhang X.-C."/>
            <person name="Shinozaki K."/>
            <person name="Nguyen H.T."/>
            <person name="Wing R.A."/>
            <person name="Cregan P."/>
            <person name="Specht J."/>
            <person name="Grimwood J."/>
            <person name="Rokhsar D."/>
            <person name="Stacey G."/>
            <person name="Shoemaker R.C."/>
            <person name="Jackson S.A."/>
        </authorList>
    </citation>
    <scope>NUCLEOTIDE SEQUENCE [LARGE SCALE GENOMIC DNA]</scope>
    <source>
        <strain evidence="5">cv. Williams 82</strain>
        <tissue evidence="4">Callus</tissue>
    </source>
</reference>
<dbReference type="SMR" id="K7MT79"/>
<evidence type="ECO:0000256" key="2">
    <source>
        <dbReference type="ARBA" id="ARBA00022801"/>
    </source>
</evidence>
<dbReference type="EnsemblPlants" id="KRH00028">
    <property type="protein sequence ID" value="KRH00028"/>
    <property type="gene ID" value="GLYMA_18G186600"/>
</dbReference>